<dbReference type="AlphaFoldDB" id="A0A1P8K6Y5"/>
<dbReference type="EMBL" id="CP019239">
    <property type="protein sequence ID" value="APW41749.1"/>
    <property type="molecule type" value="Genomic_DNA"/>
</dbReference>
<dbReference type="Proteomes" id="UP000186110">
    <property type="component" value="Chromosome"/>
</dbReference>
<name>A0A1P8K6Y5_9BURK</name>
<dbReference type="STRING" id="1484693.RS694_03740"/>
<evidence type="ECO:0000313" key="1">
    <source>
        <dbReference type="EMBL" id="APW41749.1"/>
    </source>
</evidence>
<sequence length="153" mass="16408">MHTPQAFSALQLLRQVAPRLANDFAGLGIIFYDSLTALPHLPLEVGGDERFELPVTGFEAICEVIVCTARLSSQWHDGFHFIHADSASLTHLCQFIAPPLPDLPATPARASGARHMTALLASRVAGVAAIGLLTHEREVSVYEGGLCTVRGIL</sequence>
<organism evidence="1 2">
    <name type="scientific">Rhodoferax saidenbachensis</name>
    <dbReference type="NCBI Taxonomy" id="1484693"/>
    <lineage>
        <taxon>Bacteria</taxon>
        <taxon>Pseudomonadati</taxon>
        <taxon>Pseudomonadota</taxon>
        <taxon>Betaproteobacteria</taxon>
        <taxon>Burkholderiales</taxon>
        <taxon>Comamonadaceae</taxon>
        <taxon>Rhodoferax</taxon>
    </lineage>
</organism>
<protein>
    <recommendedName>
        <fullName evidence="3">DAC domain-containing protein</fullName>
    </recommendedName>
</protein>
<accession>A0A1P8K6Y5</accession>
<proteinExistence type="predicted"/>
<gene>
    <name evidence="1" type="ORF">RS694_03740</name>
</gene>
<keyword evidence="2" id="KW-1185">Reference proteome</keyword>
<evidence type="ECO:0008006" key="3">
    <source>
        <dbReference type="Google" id="ProtNLM"/>
    </source>
</evidence>
<dbReference type="KEGG" id="rsb:RS694_03740"/>
<reference evidence="1 2" key="1">
    <citation type="submission" date="2017-01" db="EMBL/GenBank/DDBJ databases">
        <authorList>
            <person name="Mah S.A."/>
            <person name="Swanson W.J."/>
            <person name="Moy G.W."/>
            <person name="Vacquier V.D."/>
        </authorList>
    </citation>
    <scope>NUCLEOTIDE SEQUENCE [LARGE SCALE GENOMIC DNA]</scope>
    <source>
        <strain evidence="1 2">DSM 22694</strain>
    </source>
</reference>
<dbReference type="eggNOG" id="ENOG503497X">
    <property type="taxonomic scope" value="Bacteria"/>
</dbReference>
<evidence type="ECO:0000313" key="2">
    <source>
        <dbReference type="Proteomes" id="UP000186110"/>
    </source>
</evidence>